<evidence type="ECO:0000256" key="1">
    <source>
        <dbReference type="SAM" id="Coils"/>
    </source>
</evidence>
<evidence type="ECO:0000313" key="3">
    <source>
        <dbReference type="EMBL" id="MFB2898498.1"/>
    </source>
</evidence>
<accession>A0ABV4Y3B4</accession>
<dbReference type="Proteomes" id="UP001576784">
    <property type="component" value="Unassembled WGS sequence"/>
</dbReference>
<reference evidence="3 4" key="1">
    <citation type="submission" date="2024-09" db="EMBL/GenBank/DDBJ databases">
        <title>Floridaenema gen nov. (Aerosakkonemataceae, Aerosakkonematales ord. nov., Cyanobacteria) from benthic tropical and subtropical fresh waters, with the description of four new species.</title>
        <authorList>
            <person name="Moretto J.A."/>
            <person name="Berthold D.E."/>
            <person name="Lefler F.W."/>
            <person name="Huang I.-S."/>
            <person name="Laughinghouse H. IV."/>
        </authorList>
    </citation>
    <scope>NUCLEOTIDE SEQUENCE [LARGE SCALE GENOMIC DNA]</scope>
    <source>
        <strain evidence="3 4">BLCC-F50</strain>
    </source>
</reference>
<sequence length="420" mass="48678">MSNLIYPTLDLFLYDLKEALNSTGEAITKNQEIFTKKLPSDVNLDDPDKEVEYLELLPQDRFKHFKTDKLQGYYYPVRLNDTYGLQIDCSINNQTDPQSVNYFSNLKAEIESRLNQQPITLGQAWILSGWLPENSPQNPEAIAKDCYKTFSKDADWQRDFQGKGKFFGGNIFYILFGKTPVLILIYPQQNAQKVADIYPDWMGLFCYYSKINWSYDQSRFIKKSILDYYQKLEGDRQKITKYEPPKVGYQLNDYKQSLERLQQEIKQYSVDLLGMSFQKQVIEINLSNYETRLEFIQKKLDANSQIDFFQKFTDLVTKKYIVQIDKDSENMQIGLRLLEDNINAVRGGIELAKAERDRNFQEFVAVVGAGVAGVSFAPADKNCVPIFGQASLFCKTPVLFSLLVFVIAAGLTWLIRRKWK</sequence>
<dbReference type="RefSeq" id="WP_413268100.1">
    <property type="nucleotide sequence ID" value="NZ_JBHFNR010000294.1"/>
</dbReference>
<protein>
    <submittedName>
        <fullName evidence="3">Uncharacterized protein</fullName>
    </submittedName>
</protein>
<keyword evidence="4" id="KW-1185">Reference proteome</keyword>
<proteinExistence type="predicted"/>
<feature type="transmembrane region" description="Helical" evidence="2">
    <location>
        <begin position="398"/>
        <end position="415"/>
    </location>
</feature>
<feature type="coiled-coil region" evidence="1">
    <location>
        <begin position="251"/>
        <end position="299"/>
    </location>
</feature>
<name>A0ABV4Y3B4_9CYAN</name>
<keyword evidence="1" id="KW-0175">Coiled coil</keyword>
<comment type="caution">
    <text evidence="3">The sequence shown here is derived from an EMBL/GenBank/DDBJ whole genome shotgun (WGS) entry which is preliminary data.</text>
</comment>
<evidence type="ECO:0000256" key="2">
    <source>
        <dbReference type="SAM" id="Phobius"/>
    </source>
</evidence>
<gene>
    <name evidence="3" type="ORF">ACE1CI_36750</name>
</gene>
<keyword evidence="2" id="KW-0812">Transmembrane</keyword>
<dbReference type="EMBL" id="JBHFNR010000294">
    <property type="protein sequence ID" value="MFB2898498.1"/>
    <property type="molecule type" value="Genomic_DNA"/>
</dbReference>
<keyword evidence="2" id="KW-0472">Membrane</keyword>
<organism evidence="3 4">
    <name type="scientific">Floridaenema flaviceps BLCC-F50</name>
    <dbReference type="NCBI Taxonomy" id="3153642"/>
    <lineage>
        <taxon>Bacteria</taxon>
        <taxon>Bacillati</taxon>
        <taxon>Cyanobacteriota</taxon>
        <taxon>Cyanophyceae</taxon>
        <taxon>Oscillatoriophycideae</taxon>
        <taxon>Aerosakkonematales</taxon>
        <taxon>Aerosakkonemataceae</taxon>
        <taxon>Floridanema</taxon>
        <taxon>Floridanema flaviceps</taxon>
    </lineage>
</organism>
<keyword evidence="2" id="KW-1133">Transmembrane helix</keyword>
<evidence type="ECO:0000313" key="4">
    <source>
        <dbReference type="Proteomes" id="UP001576784"/>
    </source>
</evidence>